<protein>
    <submittedName>
        <fullName evidence="1">Uncharacterized protein</fullName>
    </submittedName>
</protein>
<reference evidence="1 2" key="1">
    <citation type="submission" date="2024-03" db="EMBL/GenBank/DDBJ databases">
        <title>Adaptation during the transition from Ophiocordyceps entomopathogen to insect associate is accompanied by gene loss and intensified selection.</title>
        <authorList>
            <person name="Ward C.M."/>
            <person name="Onetto C.A."/>
            <person name="Borneman A.R."/>
        </authorList>
    </citation>
    <scope>NUCLEOTIDE SEQUENCE [LARGE SCALE GENOMIC DNA]</scope>
    <source>
        <strain evidence="1">AWRI1</strain>
        <tissue evidence="1">Single Adult Female</tissue>
    </source>
</reference>
<dbReference type="AlphaFoldDB" id="A0AAN9T4W7"/>
<sequence length="270" mass="29659">MTLTYMCSKETKSGNIIINTSNLIISDGCEYHYSAFIASIWHRISPNQWFYVISGRDTLTVQYPHEKSASYTLPRSGIITLPSGTTGYTSSCVFHAGISNSTTIQGTITIPEVPIPNVTIPVIHSECALPVINRLDLGDICKSCEALAEAIADPHYSHNVSENFNNVQTESNSSFSFFSWLIGSISFSTWCPIGITIYLSYKYYSNIAQIATAPINFITEHLPAVLPEFVHSPALRRRTMIEPSTDSAVVPPRPIQCPHICISTDATTSG</sequence>
<dbReference type="Proteomes" id="UP001367676">
    <property type="component" value="Unassembled WGS sequence"/>
</dbReference>
<accession>A0AAN9T4W7</accession>
<keyword evidence="2" id="KW-1185">Reference proteome</keyword>
<dbReference type="EMBL" id="JBBCAQ010000037">
    <property type="protein sequence ID" value="KAK7573977.1"/>
    <property type="molecule type" value="Genomic_DNA"/>
</dbReference>
<evidence type="ECO:0000313" key="2">
    <source>
        <dbReference type="Proteomes" id="UP001367676"/>
    </source>
</evidence>
<gene>
    <name evidence="1" type="ORF">V9T40_011168</name>
</gene>
<comment type="caution">
    <text evidence="1">The sequence shown here is derived from an EMBL/GenBank/DDBJ whole genome shotgun (WGS) entry which is preliminary data.</text>
</comment>
<evidence type="ECO:0000313" key="1">
    <source>
        <dbReference type="EMBL" id="KAK7573977.1"/>
    </source>
</evidence>
<organism evidence="1 2">
    <name type="scientific">Parthenolecanium corni</name>
    <dbReference type="NCBI Taxonomy" id="536013"/>
    <lineage>
        <taxon>Eukaryota</taxon>
        <taxon>Metazoa</taxon>
        <taxon>Ecdysozoa</taxon>
        <taxon>Arthropoda</taxon>
        <taxon>Hexapoda</taxon>
        <taxon>Insecta</taxon>
        <taxon>Pterygota</taxon>
        <taxon>Neoptera</taxon>
        <taxon>Paraneoptera</taxon>
        <taxon>Hemiptera</taxon>
        <taxon>Sternorrhyncha</taxon>
        <taxon>Coccoidea</taxon>
        <taxon>Coccidae</taxon>
        <taxon>Parthenolecanium</taxon>
    </lineage>
</organism>
<name>A0AAN9T4W7_9HEMI</name>
<proteinExistence type="predicted"/>